<dbReference type="EMBL" id="BDDD01002310">
    <property type="protein sequence ID" value="GAV81028.1"/>
    <property type="molecule type" value="Genomic_DNA"/>
</dbReference>
<feature type="non-terminal residue" evidence="1">
    <location>
        <position position="144"/>
    </location>
</feature>
<accession>A0A1Q3CLT6</accession>
<evidence type="ECO:0000313" key="1">
    <source>
        <dbReference type="EMBL" id="GAV81028.1"/>
    </source>
</evidence>
<sequence length="144" mass="16084">GYTAPEHNPAALSYKDQDQLLLSLLISSLSENVIPPFIGLNTFLEVWSALESAFASPSNTRVLHPHMKMQRPKEPDESVSIFLQRIKAHADELPAIGRPVSFVDFNINIFKGLKSNFKDLVTTLSARSDSVSYYELLSLLLSHE</sequence>
<gene>
    <name evidence="1" type="ORF">CFOL_v3_24487</name>
</gene>
<dbReference type="AlphaFoldDB" id="A0A1Q3CLT6"/>
<proteinExistence type="predicted"/>
<feature type="non-terminal residue" evidence="1">
    <location>
        <position position="1"/>
    </location>
</feature>
<reference evidence="2" key="1">
    <citation type="submission" date="2016-04" db="EMBL/GenBank/DDBJ databases">
        <title>Cephalotus genome sequencing.</title>
        <authorList>
            <person name="Fukushima K."/>
            <person name="Hasebe M."/>
            <person name="Fang X."/>
        </authorList>
    </citation>
    <scope>NUCLEOTIDE SEQUENCE [LARGE SCALE GENOMIC DNA]</scope>
    <source>
        <strain evidence="2">cv. St1</strain>
    </source>
</reference>
<dbReference type="OrthoDB" id="1752352at2759"/>
<organism evidence="1 2">
    <name type="scientific">Cephalotus follicularis</name>
    <name type="common">Albany pitcher plant</name>
    <dbReference type="NCBI Taxonomy" id="3775"/>
    <lineage>
        <taxon>Eukaryota</taxon>
        <taxon>Viridiplantae</taxon>
        <taxon>Streptophyta</taxon>
        <taxon>Embryophyta</taxon>
        <taxon>Tracheophyta</taxon>
        <taxon>Spermatophyta</taxon>
        <taxon>Magnoliopsida</taxon>
        <taxon>eudicotyledons</taxon>
        <taxon>Gunneridae</taxon>
        <taxon>Pentapetalae</taxon>
        <taxon>rosids</taxon>
        <taxon>fabids</taxon>
        <taxon>Oxalidales</taxon>
        <taxon>Cephalotaceae</taxon>
        <taxon>Cephalotus</taxon>
    </lineage>
</organism>
<dbReference type="PANTHER" id="PTHR47481">
    <property type="match status" value="1"/>
</dbReference>
<dbReference type="Proteomes" id="UP000187406">
    <property type="component" value="Unassembled WGS sequence"/>
</dbReference>
<dbReference type="PANTHER" id="PTHR47481:SF43">
    <property type="entry name" value="RETROTRANSPOSON COPIA-LIKE N-TERMINAL DOMAIN-CONTAINING PROTEIN"/>
    <property type="match status" value="1"/>
</dbReference>
<evidence type="ECO:0000313" key="2">
    <source>
        <dbReference type="Proteomes" id="UP000187406"/>
    </source>
</evidence>
<name>A0A1Q3CLT6_CEPFO</name>
<protein>
    <submittedName>
        <fullName evidence="1">UBN2 domain-containing protein</fullName>
    </submittedName>
</protein>
<dbReference type="InParanoid" id="A0A1Q3CLT6"/>
<keyword evidence="2" id="KW-1185">Reference proteome</keyword>
<dbReference type="Pfam" id="PF14223">
    <property type="entry name" value="Retrotran_gag_2"/>
    <property type="match status" value="1"/>
</dbReference>
<comment type="caution">
    <text evidence="1">The sequence shown here is derived from an EMBL/GenBank/DDBJ whole genome shotgun (WGS) entry which is preliminary data.</text>
</comment>